<evidence type="ECO:0000256" key="10">
    <source>
        <dbReference type="ARBA" id="ARBA00032474"/>
    </source>
</evidence>
<evidence type="ECO:0000256" key="4">
    <source>
        <dbReference type="ARBA" id="ARBA00013858"/>
    </source>
</evidence>
<evidence type="ECO:0000256" key="6">
    <source>
        <dbReference type="ARBA" id="ARBA00026066"/>
    </source>
</evidence>
<evidence type="ECO:0000256" key="7">
    <source>
        <dbReference type="ARBA" id="ARBA00029745"/>
    </source>
</evidence>
<evidence type="ECO:0000256" key="11">
    <source>
        <dbReference type="ARBA" id="ARBA00049878"/>
    </source>
</evidence>
<dbReference type="EC" id="2.8.1.12" evidence="3"/>
<sequence>MIEIRENPFSPWEEIQRYEKEVLDPVHAGQYGAATVFSGTMREFNEGDGVSGMFLEHYPGMTDSYLEKISQEAAERWEVLDTLIIHRVGAMMPNDPIVLVAAWSAHRGVAFEAARFLIEELKSRAPFWKKEQLEEGERWVEHNTPA</sequence>
<comment type="subunit">
    <text evidence="6">Heterotetramer of 2 MoaD subunits and 2 MoaE subunits. Also stable as homodimer. The enzyme changes between these two forms during catalysis.</text>
</comment>
<dbReference type="UniPathway" id="UPA00344"/>
<comment type="pathway">
    <text evidence="1">Cofactor biosynthesis; molybdopterin biosynthesis.</text>
</comment>
<reference evidence="12 13" key="1">
    <citation type="submission" date="2020-08" db="EMBL/GenBank/DDBJ databases">
        <title>Bridging the membrane lipid divide: bacteria of the FCB group superphylum have the potential to synthesize archaeal ether lipids.</title>
        <authorList>
            <person name="Villanueva L."/>
            <person name="Von Meijenfeldt F.A.B."/>
            <person name="Westbye A.B."/>
            <person name="Yadav S."/>
            <person name="Hopmans E.C."/>
            <person name="Dutilh B.E."/>
            <person name="Sinninghe Damste J.S."/>
        </authorList>
    </citation>
    <scope>NUCLEOTIDE SEQUENCE [LARGE SCALE GENOMIC DNA]</scope>
    <source>
        <strain evidence="12">NIOZ-UU100</strain>
    </source>
</reference>
<comment type="similarity">
    <text evidence="2">Belongs to the MoaE family.</text>
</comment>
<gene>
    <name evidence="12" type="ORF">H8D24_02825</name>
</gene>
<evidence type="ECO:0000256" key="3">
    <source>
        <dbReference type="ARBA" id="ARBA00011950"/>
    </source>
</evidence>
<dbReference type="Pfam" id="PF02391">
    <property type="entry name" value="MoaE"/>
    <property type="match status" value="1"/>
</dbReference>
<evidence type="ECO:0000313" key="13">
    <source>
        <dbReference type="Proteomes" id="UP000654401"/>
    </source>
</evidence>
<dbReference type="EMBL" id="JACNFK010000021">
    <property type="protein sequence ID" value="MBC8519325.1"/>
    <property type="molecule type" value="Genomic_DNA"/>
</dbReference>
<dbReference type="GO" id="GO:0030366">
    <property type="term" value="F:molybdopterin synthase activity"/>
    <property type="evidence" value="ECO:0007669"/>
    <property type="project" value="UniProtKB-EC"/>
</dbReference>
<evidence type="ECO:0000256" key="2">
    <source>
        <dbReference type="ARBA" id="ARBA00005426"/>
    </source>
</evidence>
<keyword evidence="5" id="KW-0501">Molybdenum cofactor biosynthesis</keyword>
<evidence type="ECO:0000256" key="5">
    <source>
        <dbReference type="ARBA" id="ARBA00023150"/>
    </source>
</evidence>
<proteinExistence type="inferred from homology"/>
<organism evidence="12 13">
    <name type="scientific">Candidatus Thiopontia autotrophica</name>
    <dbReference type="NCBI Taxonomy" id="2841688"/>
    <lineage>
        <taxon>Bacteria</taxon>
        <taxon>Pseudomonadati</taxon>
        <taxon>Pseudomonadota</taxon>
        <taxon>Gammaproteobacteria</taxon>
        <taxon>Candidatus Thiopontia</taxon>
    </lineage>
</organism>
<dbReference type="GO" id="GO:0006777">
    <property type="term" value="P:Mo-molybdopterin cofactor biosynthetic process"/>
    <property type="evidence" value="ECO:0007669"/>
    <property type="project" value="UniProtKB-KW"/>
</dbReference>
<name>A0A8J6PCN4_9GAMM</name>
<dbReference type="SUPFAM" id="SSF54690">
    <property type="entry name" value="Molybdopterin synthase subunit MoaE"/>
    <property type="match status" value="1"/>
</dbReference>
<evidence type="ECO:0000256" key="8">
    <source>
        <dbReference type="ARBA" id="ARBA00030407"/>
    </source>
</evidence>
<evidence type="ECO:0000256" key="1">
    <source>
        <dbReference type="ARBA" id="ARBA00005046"/>
    </source>
</evidence>
<evidence type="ECO:0000256" key="9">
    <source>
        <dbReference type="ARBA" id="ARBA00030781"/>
    </source>
</evidence>
<dbReference type="CDD" id="cd00756">
    <property type="entry name" value="MoaE"/>
    <property type="match status" value="1"/>
</dbReference>
<accession>A0A8J6PCN4</accession>
<evidence type="ECO:0000313" key="12">
    <source>
        <dbReference type="EMBL" id="MBC8519325.1"/>
    </source>
</evidence>
<protein>
    <recommendedName>
        <fullName evidence="4">Molybdopterin synthase catalytic subunit</fullName>
        <ecNumber evidence="3">2.8.1.12</ecNumber>
    </recommendedName>
    <alternativeName>
        <fullName evidence="9">MPT synthase subunit 2</fullName>
    </alternativeName>
    <alternativeName>
        <fullName evidence="7">Molybdenum cofactor biosynthesis protein E</fullName>
    </alternativeName>
    <alternativeName>
        <fullName evidence="8">Molybdopterin-converting factor large subunit</fullName>
    </alternativeName>
    <alternativeName>
        <fullName evidence="10">Molybdopterin-converting factor subunit 2</fullName>
    </alternativeName>
</protein>
<dbReference type="Gene3D" id="3.90.1170.40">
    <property type="entry name" value="Molybdopterin biosynthesis MoaE subunit"/>
    <property type="match status" value="1"/>
</dbReference>
<dbReference type="PANTHER" id="PTHR23404">
    <property type="entry name" value="MOLYBDOPTERIN SYNTHASE RELATED"/>
    <property type="match status" value="1"/>
</dbReference>
<dbReference type="AlphaFoldDB" id="A0A8J6PCN4"/>
<dbReference type="InterPro" id="IPR003448">
    <property type="entry name" value="Mopterin_biosynth_MoaE"/>
</dbReference>
<dbReference type="InterPro" id="IPR036563">
    <property type="entry name" value="MoaE_sf"/>
</dbReference>
<comment type="caution">
    <text evidence="12">The sequence shown here is derived from an EMBL/GenBank/DDBJ whole genome shotgun (WGS) entry which is preliminary data.</text>
</comment>
<comment type="catalytic activity">
    <reaction evidence="11">
        <text>2 [molybdopterin-synthase sulfur-carrier protein]-C-terminal-Gly-aminoethanethioate + cyclic pyranopterin phosphate + H2O = molybdopterin + 2 [molybdopterin-synthase sulfur-carrier protein]-C-terminal Gly-Gly + 2 H(+)</text>
        <dbReference type="Rhea" id="RHEA:26333"/>
        <dbReference type="Rhea" id="RHEA-COMP:12202"/>
        <dbReference type="Rhea" id="RHEA-COMP:19907"/>
        <dbReference type="ChEBI" id="CHEBI:15377"/>
        <dbReference type="ChEBI" id="CHEBI:15378"/>
        <dbReference type="ChEBI" id="CHEBI:58698"/>
        <dbReference type="ChEBI" id="CHEBI:59648"/>
        <dbReference type="ChEBI" id="CHEBI:90778"/>
        <dbReference type="ChEBI" id="CHEBI:232372"/>
        <dbReference type="EC" id="2.8.1.12"/>
    </reaction>
</comment>
<dbReference type="Proteomes" id="UP000654401">
    <property type="component" value="Unassembled WGS sequence"/>
</dbReference>